<proteinExistence type="predicted"/>
<dbReference type="AlphaFoldDB" id="A0A9P7TSC5"/>
<evidence type="ECO:0000313" key="3">
    <source>
        <dbReference type="Proteomes" id="UP000732380"/>
    </source>
</evidence>
<dbReference type="EMBL" id="SRQM01000551">
    <property type="protein sequence ID" value="KAG6108614.1"/>
    <property type="molecule type" value="Genomic_DNA"/>
</dbReference>
<organism evidence="2 3">
    <name type="scientific">Claviceps humidiphila</name>
    <dbReference type="NCBI Taxonomy" id="1294629"/>
    <lineage>
        <taxon>Eukaryota</taxon>
        <taxon>Fungi</taxon>
        <taxon>Dikarya</taxon>
        <taxon>Ascomycota</taxon>
        <taxon>Pezizomycotina</taxon>
        <taxon>Sordariomycetes</taxon>
        <taxon>Hypocreomycetidae</taxon>
        <taxon>Hypocreales</taxon>
        <taxon>Clavicipitaceae</taxon>
        <taxon>Claviceps</taxon>
    </lineage>
</organism>
<comment type="caution">
    <text evidence="2">The sequence shown here is derived from an EMBL/GenBank/DDBJ whole genome shotgun (WGS) entry which is preliminary data.</text>
</comment>
<protein>
    <submittedName>
        <fullName evidence="2">Uncharacterized protein</fullName>
    </submittedName>
</protein>
<feature type="compositionally biased region" description="Basic and acidic residues" evidence="1">
    <location>
        <begin position="1"/>
        <end position="11"/>
    </location>
</feature>
<sequence length="51" mass="5419">MPKTVLEDRAAGTDAGGEDDGFGPGSENDFVMAKAKNKTPRWILGIKAVQK</sequence>
<gene>
    <name evidence="2" type="ORF">E4U13_006376</name>
</gene>
<evidence type="ECO:0000313" key="2">
    <source>
        <dbReference type="EMBL" id="KAG6108614.1"/>
    </source>
</evidence>
<feature type="region of interest" description="Disordered" evidence="1">
    <location>
        <begin position="1"/>
        <end position="29"/>
    </location>
</feature>
<dbReference type="Proteomes" id="UP000732380">
    <property type="component" value="Unassembled WGS sequence"/>
</dbReference>
<reference evidence="2 3" key="1">
    <citation type="journal article" date="2020" name="bioRxiv">
        <title>Whole genome comparisons of ergot fungi reveals the divergence and evolution of species within the genus Claviceps are the result of varying mechanisms driving genome evolution and host range expansion.</title>
        <authorList>
            <person name="Wyka S.A."/>
            <person name="Mondo S.J."/>
            <person name="Liu M."/>
            <person name="Dettman J."/>
            <person name="Nalam V."/>
            <person name="Broders K.D."/>
        </authorList>
    </citation>
    <scope>NUCLEOTIDE SEQUENCE [LARGE SCALE GENOMIC DNA]</scope>
    <source>
        <strain evidence="2 3">LM576</strain>
    </source>
</reference>
<keyword evidence="3" id="KW-1185">Reference proteome</keyword>
<name>A0A9P7TSC5_9HYPO</name>
<evidence type="ECO:0000256" key="1">
    <source>
        <dbReference type="SAM" id="MobiDB-lite"/>
    </source>
</evidence>
<accession>A0A9P7TSC5</accession>